<dbReference type="CDD" id="cd06186">
    <property type="entry name" value="NOX_Duox_like_FAD_NADP"/>
    <property type="match status" value="1"/>
</dbReference>
<evidence type="ECO:0000256" key="10">
    <source>
        <dbReference type="ARBA" id="ARBA00022989"/>
    </source>
</evidence>
<protein>
    <recommendedName>
        <fullName evidence="3">ferric-chelate reductase (NADPH)</fullName>
        <ecNumber evidence="3">1.16.1.9</ecNumber>
    </recommendedName>
</protein>
<keyword evidence="10 15" id="KW-1133">Transmembrane helix</keyword>
<dbReference type="Gene3D" id="3.40.50.80">
    <property type="entry name" value="Nucleotide-binding domain of ferredoxin-NADP reductase (FNR) module"/>
    <property type="match status" value="1"/>
</dbReference>
<proteinExistence type="inferred from homology"/>
<dbReference type="InterPro" id="IPR013130">
    <property type="entry name" value="Fe3_Rdtase_TM_dom"/>
</dbReference>
<feature type="transmembrane region" description="Helical" evidence="15">
    <location>
        <begin position="34"/>
        <end position="52"/>
    </location>
</feature>
<keyword evidence="9" id="KW-0249">Electron transport</keyword>
<dbReference type="GO" id="GO:0006826">
    <property type="term" value="P:iron ion transport"/>
    <property type="evidence" value="ECO:0007669"/>
    <property type="project" value="TreeGrafter"/>
</dbReference>
<dbReference type="SUPFAM" id="SSF63380">
    <property type="entry name" value="Riboflavin synthase domain-like"/>
    <property type="match status" value="1"/>
</dbReference>
<name>A0A1E3Q3L0_LIPST</name>
<feature type="transmembrane region" description="Helical" evidence="15">
    <location>
        <begin position="176"/>
        <end position="196"/>
    </location>
</feature>
<dbReference type="InterPro" id="IPR017927">
    <property type="entry name" value="FAD-bd_FR_type"/>
</dbReference>
<dbReference type="OrthoDB" id="17725at2759"/>
<dbReference type="InterPro" id="IPR013121">
    <property type="entry name" value="Fe_red_NAD-bd_6"/>
</dbReference>
<feature type="transmembrane region" description="Helical" evidence="15">
    <location>
        <begin position="312"/>
        <end position="330"/>
    </location>
</feature>
<reference evidence="18 19" key="1">
    <citation type="journal article" date="2016" name="Proc. Natl. Acad. Sci. U.S.A.">
        <title>Comparative genomics of biotechnologically important yeasts.</title>
        <authorList>
            <person name="Riley R."/>
            <person name="Haridas S."/>
            <person name="Wolfe K.H."/>
            <person name="Lopes M.R."/>
            <person name="Hittinger C.T."/>
            <person name="Goeker M."/>
            <person name="Salamov A.A."/>
            <person name="Wisecaver J.H."/>
            <person name="Long T.M."/>
            <person name="Calvey C.H."/>
            <person name="Aerts A.L."/>
            <person name="Barry K.W."/>
            <person name="Choi C."/>
            <person name="Clum A."/>
            <person name="Coughlan A.Y."/>
            <person name="Deshpande S."/>
            <person name="Douglass A.P."/>
            <person name="Hanson S.J."/>
            <person name="Klenk H.-P."/>
            <person name="LaButti K.M."/>
            <person name="Lapidus A."/>
            <person name="Lindquist E.A."/>
            <person name="Lipzen A.M."/>
            <person name="Meier-Kolthoff J.P."/>
            <person name="Ohm R.A."/>
            <person name="Otillar R.P."/>
            <person name="Pangilinan J.L."/>
            <person name="Peng Y."/>
            <person name="Rokas A."/>
            <person name="Rosa C.A."/>
            <person name="Scheuner C."/>
            <person name="Sibirny A.A."/>
            <person name="Slot J.C."/>
            <person name="Stielow J.B."/>
            <person name="Sun H."/>
            <person name="Kurtzman C.P."/>
            <person name="Blackwell M."/>
            <person name="Grigoriev I.V."/>
            <person name="Jeffries T.W."/>
        </authorList>
    </citation>
    <scope>NUCLEOTIDE SEQUENCE [LARGE SCALE GENOMIC DNA]</scope>
    <source>
        <strain evidence="18 19">NRRL Y-11557</strain>
    </source>
</reference>
<dbReference type="InterPro" id="IPR017938">
    <property type="entry name" value="Riboflavin_synthase-like_b-brl"/>
</dbReference>
<dbReference type="PROSITE" id="PS51384">
    <property type="entry name" value="FAD_FR"/>
    <property type="match status" value="1"/>
</dbReference>
<dbReference type="EMBL" id="KV454296">
    <property type="protein sequence ID" value="ODQ72266.1"/>
    <property type="molecule type" value="Genomic_DNA"/>
</dbReference>
<dbReference type="GO" id="GO:0052851">
    <property type="term" value="F:ferric-chelate reductase (NADPH) activity"/>
    <property type="evidence" value="ECO:0007669"/>
    <property type="project" value="UniProtKB-EC"/>
</dbReference>
<dbReference type="Pfam" id="PF01794">
    <property type="entry name" value="Ferric_reduct"/>
    <property type="match status" value="1"/>
</dbReference>
<dbReference type="Pfam" id="PF08030">
    <property type="entry name" value="NAD_binding_6"/>
    <property type="match status" value="1"/>
</dbReference>
<keyword evidence="19" id="KW-1185">Reference proteome</keyword>
<keyword evidence="6" id="KW-0285">Flavoprotein</keyword>
<keyword evidence="11" id="KW-0560">Oxidoreductase</keyword>
<comment type="subcellular location">
    <subcellularLocation>
        <location evidence="1">Cell membrane</location>
        <topology evidence="1">Multi-pass membrane protein</topology>
    </subcellularLocation>
</comment>
<dbReference type="InterPro" id="IPR051410">
    <property type="entry name" value="Ferric/Cupric_Reductase"/>
</dbReference>
<evidence type="ECO:0000256" key="7">
    <source>
        <dbReference type="ARBA" id="ARBA00022692"/>
    </source>
</evidence>
<evidence type="ECO:0000256" key="11">
    <source>
        <dbReference type="ARBA" id="ARBA00023002"/>
    </source>
</evidence>
<evidence type="ECO:0000256" key="5">
    <source>
        <dbReference type="ARBA" id="ARBA00022475"/>
    </source>
</evidence>
<dbReference type="GO" id="GO:0006879">
    <property type="term" value="P:intracellular iron ion homeostasis"/>
    <property type="evidence" value="ECO:0007669"/>
    <property type="project" value="TreeGrafter"/>
</dbReference>
<evidence type="ECO:0000256" key="8">
    <source>
        <dbReference type="ARBA" id="ARBA00022827"/>
    </source>
</evidence>
<keyword evidence="16" id="KW-0732">Signal</keyword>
<dbReference type="PANTHER" id="PTHR32361">
    <property type="entry name" value="FERRIC/CUPRIC REDUCTASE TRANSMEMBRANE COMPONENT"/>
    <property type="match status" value="1"/>
</dbReference>
<dbReference type="PANTHER" id="PTHR32361:SF23">
    <property type="entry name" value="FERRIC-CHELATE REDUCTASE"/>
    <property type="match status" value="1"/>
</dbReference>
<evidence type="ECO:0000256" key="13">
    <source>
        <dbReference type="ARBA" id="ARBA00023136"/>
    </source>
</evidence>
<gene>
    <name evidence="18" type="ORF">LIPSTDRAFT_64448</name>
</gene>
<comment type="similarity">
    <text evidence="2">Belongs to the ferric reductase (FRE) family.</text>
</comment>
<evidence type="ECO:0000256" key="16">
    <source>
        <dbReference type="SAM" id="SignalP"/>
    </source>
</evidence>
<keyword evidence="7 15" id="KW-0812">Transmembrane</keyword>
<dbReference type="SUPFAM" id="SSF52343">
    <property type="entry name" value="Ferredoxin reductase-like, C-terminal NADP-linked domain"/>
    <property type="match status" value="1"/>
</dbReference>
<evidence type="ECO:0000313" key="18">
    <source>
        <dbReference type="EMBL" id="ODQ72266.1"/>
    </source>
</evidence>
<feature type="transmembrane region" description="Helical" evidence="15">
    <location>
        <begin position="151"/>
        <end position="170"/>
    </location>
</feature>
<evidence type="ECO:0000256" key="1">
    <source>
        <dbReference type="ARBA" id="ARBA00004651"/>
    </source>
</evidence>
<keyword evidence="5" id="KW-1003">Cell membrane</keyword>
<dbReference type="InterPro" id="IPR013112">
    <property type="entry name" value="FAD-bd_8"/>
</dbReference>
<feature type="domain" description="FAD-binding FR-type" evidence="17">
    <location>
        <begin position="194"/>
        <end position="305"/>
    </location>
</feature>
<dbReference type="Proteomes" id="UP000094385">
    <property type="component" value="Unassembled WGS sequence"/>
</dbReference>
<dbReference type="GO" id="GO:0005886">
    <property type="term" value="C:plasma membrane"/>
    <property type="evidence" value="ECO:0007669"/>
    <property type="project" value="UniProtKB-SubCell"/>
</dbReference>
<evidence type="ECO:0000256" key="2">
    <source>
        <dbReference type="ARBA" id="ARBA00006278"/>
    </source>
</evidence>
<sequence length="501" mass="55614">MCTFLMVTLVFVSALVFAQRPYYRQHLGFGSPPIAIRSGLMAFACIPILFALAGKANVITLFTGISHERLNVIHRCVAWISFALSLFHALPYFVASYRDYGFGGYARVKYEFYMSKGPAYEYSGVPALAILFGLCVLSLPQIRNQFYESFFAVHICLAVTYIGLCFWHSGNVNDSWAYLYATLAIWLASWLARACWFTRPLNIKSQWLSGAPATLTLLHDNVTRIETWPPSDFVWTPGQHAFLRFPSFAPMENHPFTIGYLRCSIDDKGRELLREWIPSASACFHRSATTTTVWLDGPYGGVKRPLESVYDTLLLVACGSGITACLPWMLHAVARAKADRDTVVIKRVVLVWVIRHATALSWIQEELSTLHGSGELGVEIICRFHLTGSSTTHNIEKQIRAGSSQGANSDVMARSESGQDNVYSESVYAMGLAELGTCITGRPAMKELLNNYVGIGEKVMVIGCGPETFKIDLANAVAGAQKRVLTGQCREIALHLETFGW</sequence>
<dbReference type="STRING" id="675824.A0A1E3Q3L0"/>
<feature type="signal peptide" evidence="16">
    <location>
        <begin position="1"/>
        <end position="18"/>
    </location>
</feature>
<feature type="chain" id="PRO_5009134103" description="ferric-chelate reductase (NADPH)" evidence="16">
    <location>
        <begin position="19"/>
        <end position="501"/>
    </location>
</feature>
<dbReference type="GO" id="GO:0015677">
    <property type="term" value="P:copper ion import"/>
    <property type="evidence" value="ECO:0007669"/>
    <property type="project" value="TreeGrafter"/>
</dbReference>
<evidence type="ECO:0000256" key="9">
    <source>
        <dbReference type="ARBA" id="ARBA00022982"/>
    </source>
</evidence>
<organism evidence="18 19">
    <name type="scientific">Lipomyces starkeyi NRRL Y-11557</name>
    <dbReference type="NCBI Taxonomy" id="675824"/>
    <lineage>
        <taxon>Eukaryota</taxon>
        <taxon>Fungi</taxon>
        <taxon>Dikarya</taxon>
        <taxon>Ascomycota</taxon>
        <taxon>Saccharomycotina</taxon>
        <taxon>Lipomycetes</taxon>
        <taxon>Lipomycetales</taxon>
        <taxon>Lipomycetaceae</taxon>
        <taxon>Lipomyces</taxon>
    </lineage>
</organism>
<keyword evidence="4" id="KW-0813">Transport</keyword>
<feature type="transmembrane region" description="Helical" evidence="15">
    <location>
        <begin position="72"/>
        <end position="94"/>
    </location>
</feature>
<evidence type="ECO:0000256" key="14">
    <source>
        <dbReference type="ARBA" id="ARBA00048483"/>
    </source>
</evidence>
<evidence type="ECO:0000256" key="6">
    <source>
        <dbReference type="ARBA" id="ARBA00022630"/>
    </source>
</evidence>
<evidence type="ECO:0000256" key="3">
    <source>
        <dbReference type="ARBA" id="ARBA00012668"/>
    </source>
</evidence>
<evidence type="ECO:0000256" key="4">
    <source>
        <dbReference type="ARBA" id="ARBA00022448"/>
    </source>
</evidence>
<evidence type="ECO:0000256" key="12">
    <source>
        <dbReference type="ARBA" id="ARBA00023065"/>
    </source>
</evidence>
<dbReference type="Pfam" id="PF08022">
    <property type="entry name" value="FAD_binding_8"/>
    <property type="match status" value="1"/>
</dbReference>
<comment type="catalytic activity">
    <reaction evidence="14">
        <text>2 a Fe(II)-siderophore + NADP(+) + H(+) = 2 a Fe(III)-siderophore + NADPH</text>
        <dbReference type="Rhea" id="RHEA:28795"/>
        <dbReference type="Rhea" id="RHEA-COMP:11342"/>
        <dbReference type="Rhea" id="RHEA-COMP:11344"/>
        <dbReference type="ChEBI" id="CHEBI:15378"/>
        <dbReference type="ChEBI" id="CHEBI:29033"/>
        <dbReference type="ChEBI" id="CHEBI:29034"/>
        <dbReference type="ChEBI" id="CHEBI:57783"/>
        <dbReference type="ChEBI" id="CHEBI:58349"/>
        <dbReference type="EC" id="1.16.1.9"/>
    </reaction>
</comment>
<keyword evidence="13 15" id="KW-0472">Membrane</keyword>
<keyword evidence="12" id="KW-0406">Ion transport</keyword>
<dbReference type="AlphaFoldDB" id="A0A1E3Q3L0"/>
<evidence type="ECO:0000256" key="15">
    <source>
        <dbReference type="SAM" id="Phobius"/>
    </source>
</evidence>
<evidence type="ECO:0000259" key="17">
    <source>
        <dbReference type="PROSITE" id="PS51384"/>
    </source>
</evidence>
<dbReference type="EC" id="1.16.1.9" evidence="3"/>
<accession>A0A1E3Q3L0</accession>
<dbReference type="SFLD" id="SFLDG01168">
    <property type="entry name" value="Ferric_reductase_subgroup_(FRE"/>
    <property type="match status" value="1"/>
</dbReference>
<feature type="transmembrane region" description="Helical" evidence="15">
    <location>
        <begin position="119"/>
        <end position="139"/>
    </location>
</feature>
<dbReference type="InterPro" id="IPR039261">
    <property type="entry name" value="FNR_nucleotide-bd"/>
</dbReference>
<evidence type="ECO:0000313" key="19">
    <source>
        <dbReference type="Proteomes" id="UP000094385"/>
    </source>
</evidence>
<keyword evidence="8" id="KW-0274">FAD</keyword>
<dbReference type="SFLD" id="SFLDS00052">
    <property type="entry name" value="Ferric_Reductase_Domain"/>
    <property type="match status" value="1"/>
</dbReference>